<name>A0A1I3WRA3_9BACT</name>
<keyword evidence="3" id="KW-1185">Reference proteome</keyword>
<evidence type="ECO:0000256" key="1">
    <source>
        <dbReference type="SAM" id="Phobius"/>
    </source>
</evidence>
<dbReference type="GO" id="GO:0006355">
    <property type="term" value="P:regulation of DNA-templated transcription"/>
    <property type="evidence" value="ECO:0007669"/>
    <property type="project" value="InterPro"/>
</dbReference>
<dbReference type="AlphaFoldDB" id="A0A1I3WRA3"/>
<dbReference type="OrthoDB" id="5423081at2"/>
<keyword evidence="1" id="KW-0812">Transmembrane</keyword>
<feature type="transmembrane region" description="Helical" evidence="1">
    <location>
        <begin position="6"/>
        <end position="27"/>
    </location>
</feature>
<keyword evidence="1" id="KW-1133">Transmembrane helix</keyword>
<organism evidence="2 3">
    <name type="scientific">Desulfomicrobium apsheronum</name>
    <dbReference type="NCBI Taxonomy" id="52560"/>
    <lineage>
        <taxon>Bacteria</taxon>
        <taxon>Pseudomonadati</taxon>
        <taxon>Thermodesulfobacteriota</taxon>
        <taxon>Desulfovibrionia</taxon>
        <taxon>Desulfovibrionales</taxon>
        <taxon>Desulfomicrobiaceae</taxon>
        <taxon>Desulfomicrobium</taxon>
    </lineage>
</organism>
<dbReference type="RefSeq" id="WP_092376455.1">
    <property type="nucleotide sequence ID" value="NZ_FORX01000014.1"/>
</dbReference>
<reference evidence="3" key="1">
    <citation type="submission" date="2016-10" db="EMBL/GenBank/DDBJ databases">
        <authorList>
            <person name="Varghese N."/>
            <person name="Submissions S."/>
        </authorList>
    </citation>
    <scope>NUCLEOTIDE SEQUENCE [LARGE SCALE GENOMIC DNA]</scope>
    <source>
        <strain evidence="3">DSM 5918</strain>
    </source>
</reference>
<dbReference type="Pfam" id="PF06667">
    <property type="entry name" value="PspB"/>
    <property type="match status" value="1"/>
</dbReference>
<protein>
    <submittedName>
        <fullName evidence="2">Phage shock protein B</fullName>
    </submittedName>
</protein>
<evidence type="ECO:0000313" key="2">
    <source>
        <dbReference type="EMBL" id="SFK10184.1"/>
    </source>
</evidence>
<sequence>MEHFFGFIFVLMSAGILLVGAVIFGFIKMFTRSGEGNVAHEAQMIQEIYNGMSRMEERIEALETILLEKDGKEKRS</sequence>
<dbReference type="InterPro" id="IPR009554">
    <property type="entry name" value="Phageshock_PspB"/>
</dbReference>
<accession>A0A1I3WRA3</accession>
<dbReference type="EMBL" id="FORX01000014">
    <property type="protein sequence ID" value="SFK10184.1"/>
    <property type="molecule type" value="Genomic_DNA"/>
</dbReference>
<evidence type="ECO:0000313" key="3">
    <source>
        <dbReference type="Proteomes" id="UP000198635"/>
    </source>
</evidence>
<dbReference type="GO" id="GO:0009271">
    <property type="term" value="P:phage shock"/>
    <property type="evidence" value="ECO:0007669"/>
    <property type="project" value="InterPro"/>
</dbReference>
<proteinExistence type="predicted"/>
<dbReference type="STRING" id="52560.SAMN04488082_11433"/>
<dbReference type="Proteomes" id="UP000198635">
    <property type="component" value="Unassembled WGS sequence"/>
</dbReference>
<keyword evidence="1" id="KW-0472">Membrane</keyword>
<gene>
    <name evidence="2" type="ORF">SAMN04488082_11433</name>
</gene>